<feature type="signal peptide" evidence="1">
    <location>
        <begin position="1"/>
        <end position="19"/>
    </location>
</feature>
<accession>A0A8H3FSN7</accession>
<dbReference type="OrthoDB" id="2110578at2759"/>
<organism evidence="2 3">
    <name type="scientific">Alectoria fallacina</name>
    <dbReference type="NCBI Taxonomy" id="1903189"/>
    <lineage>
        <taxon>Eukaryota</taxon>
        <taxon>Fungi</taxon>
        <taxon>Dikarya</taxon>
        <taxon>Ascomycota</taxon>
        <taxon>Pezizomycotina</taxon>
        <taxon>Lecanoromycetes</taxon>
        <taxon>OSLEUM clade</taxon>
        <taxon>Lecanoromycetidae</taxon>
        <taxon>Lecanorales</taxon>
        <taxon>Lecanorineae</taxon>
        <taxon>Parmeliaceae</taxon>
        <taxon>Alectoria</taxon>
    </lineage>
</organism>
<dbReference type="Proteomes" id="UP000664203">
    <property type="component" value="Unassembled WGS sequence"/>
</dbReference>
<dbReference type="EMBL" id="CAJPDR010000265">
    <property type="protein sequence ID" value="CAF9929280.1"/>
    <property type="molecule type" value="Genomic_DNA"/>
</dbReference>
<keyword evidence="3" id="KW-1185">Reference proteome</keyword>
<gene>
    <name evidence="2" type="ORF">ALECFALPRED_004290</name>
</gene>
<feature type="chain" id="PRO_5034470905" evidence="1">
    <location>
        <begin position="20"/>
        <end position="270"/>
    </location>
</feature>
<name>A0A8H3FSN7_9LECA</name>
<protein>
    <submittedName>
        <fullName evidence="2">Uncharacterized protein</fullName>
    </submittedName>
</protein>
<comment type="caution">
    <text evidence="2">The sequence shown here is derived from an EMBL/GenBank/DDBJ whole genome shotgun (WGS) entry which is preliminary data.</text>
</comment>
<sequence length="270" mass="29673">MIIKLSTLAAAILSTLAIAQDQCNLLPVAVQELPLYSLVLHTLNKTNQTLCERYTPANSTQLEWITILVNLAFTGDYVPLPDLWPANPNGTYQSTGILDPMAVYRDPCYTVTKVNLVPYFNGTYKSNNRNGVPTAINFLDSGSVPALRSNIPAWSPTSNQHHLFTHLYQYIGLILGCTSPSFPKYAGNPSQAQVHRFMDLPAPDMHYFIHNIYDAAVSLGVQGPDLVTHVGDAISIGIALDNVFNKRCSPKQQVATYQSSELQAMCGDEK</sequence>
<dbReference type="AlphaFoldDB" id="A0A8H3FSN7"/>
<evidence type="ECO:0000313" key="3">
    <source>
        <dbReference type="Proteomes" id="UP000664203"/>
    </source>
</evidence>
<evidence type="ECO:0000313" key="2">
    <source>
        <dbReference type="EMBL" id="CAF9929280.1"/>
    </source>
</evidence>
<proteinExistence type="predicted"/>
<keyword evidence="1" id="KW-0732">Signal</keyword>
<reference evidence="2" key="1">
    <citation type="submission" date="2021-03" db="EMBL/GenBank/DDBJ databases">
        <authorList>
            <person name="Tagirdzhanova G."/>
        </authorList>
    </citation>
    <scope>NUCLEOTIDE SEQUENCE</scope>
</reference>
<evidence type="ECO:0000256" key="1">
    <source>
        <dbReference type="SAM" id="SignalP"/>
    </source>
</evidence>